<sequence>MSEKKTLRTLIVGASGGIGLALAERCAQDGEVLTLSRTDDGLDITDESSIERGVGRVDGDFDRIFLATGILSVEPAGPERRLEECKPESLAYLMAVNAIGPLMVLKHLKTKLVRDTTARIGVLSARVGSIGDNRIGGWYGYRASKAALNQYLRCAAIELSRSHKSLTLVALHPGTVETPFTAAYQGRHKTVLPREAAANLVRVLDRLATEDTGGFFDQHGEPIDW</sequence>
<dbReference type="PRINTS" id="PR00081">
    <property type="entry name" value="GDHRDH"/>
</dbReference>
<dbReference type="Gene3D" id="3.40.50.720">
    <property type="entry name" value="NAD(P)-binding Rossmann-like Domain"/>
    <property type="match status" value="1"/>
</dbReference>
<name>A0A3L7JHM4_9HYPH</name>
<evidence type="ECO:0000313" key="2">
    <source>
        <dbReference type="Proteomes" id="UP000281094"/>
    </source>
</evidence>
<comment type="caution">
    <text evidence="1">The sequence shown here is derived from an EMBL/GenBank/DDBJ whole genome shotgun (WGS) entry which is preliminary data.</text>
</comment>
<organism evidence="1 2">
    <name type="scientific">Notoacmeibacter ruber</name>
    <dbReference type="NCBI Taxonomy" id="2670375"/>
    <lineage>
        <taxon>Bacteria</taxon>
        <taxon>Pseudomonadati</taxon>
        <taxon>Pseudomonadota</taxon>
        <taxon>Alphaproteobacteria</taxon>
        <taxon>Hyphomicrobiales</taxon>
        <taxon>Notoacmeibacteraceae</taxon>
        <taxon>Notoacmeibacter</taxon>
    </lineage>
</organism>
<protein>
    <submittedName>
        <fullName evidence="1">SDR family NAD(P)-dependent oxidoreductase</fullName>
    </submittedName>
</protein>
<dbReference type="InterPro" id="IPR002347">
    <property type="entry name" value="SDR_fam"/>
</dbReference>
<dbReference type="PANTHER" id="PTHR45458">
    <property type="entry name" value="SHORT-CHAIN DEHYDROGENASE/REDUCTASE SDR"/>
    <property type="match status" value="1"/>
</dbReference>
<evidence type="ECO:0000313" key="1">
    <source>
        <dbReference type="EMBL" id="RLQ89121.1"/>
    </source>
</evidence>
<dbReference type="RefSeq" id="WP_121646088.1">
    <property type="nucleotide sequence ID" value="NZ_RCWN01000001.1"/>
</dbReference>
<dbReference type="PANTHER" id="PTHR45458:SF1">
    <property type="entry name" value="SHORT CHAIN DEHYDROGENASE"/>
    <property type="match status" value="1"/>
</dbReference>
<proteinExistence type="predicted"/>
<gene>
    <name evidence="1" type="ORF">D8780_13600</name>
</gene>
<keyword evidence="2" id="KW-1185">Reference proteome</keyword>
<accession>A0A3L7JHM4</accession>
<reference evidence="1 2" key="1">
    <citation type="submission" date="2018-10" db="EMBL/GenBank/DDBJ databases">
        <title>Notoacmeibacter sp. M2BS9Y-3-1, whole genome shotgun sequence.</title>
        <authorList>
            <person name="Tuo L."/>
        </authorList>
    </citation>
    <scope>NUCLEOTIDE SEQUENCE [LARGE SCALE GENOMIC DNA]</scope>
    <source>
        <strain evidence="1 2">M2BS9Y-3-1</strain>
    </source>
</reference>
<dbReference type="Pfam" id="PF00106">
    <property type="entry name" value="adh_short"/>
    <property type="match status" value="1"/>
</dbReference>
<dbReference type="GO" id="GO:0016616">
    <property type="term" value="F:oxidoreductase activity, acting on the CH-OH group of donors, NAD or NADP as acceptor"/>
    <property type="evidence" value="ECO:0007669"/>
    <property type="project" value="TreeGrafter"/>
</dbReference>
<dbReference type="InterPro" id="IPR036291">
    <property type="entry name" value="NAD(P)-bd_dom_sf"/>
</dbReference>
<dbReference type="EMBL" id="RCWN01000001">
    <property type="protein sequence ID" value="RLQ89121.1"/>
    <property type="molecule type" value="Genomic_DNA"/>
</dbReference>
<dbReference type="InterPro" id="IPR052184">
    <property type="entry name" value="SDR_enzymes"/>
</dbReference>
<dbReference type="AlphaFoldDB" id="A0A3L7JHM4"/>
<dbReference type="SUPFAM" id="SSF51735">
    <property type="entry name" value="NAD(P)-binding Rossmann-fold domains"/>
    <property type="match status" value="1"/>
</dbReference>
<dbReference type="Proteomes" id="UP000281094">
    <property type="component" value="Unassembled WGS sequence"/>
</dbReference>